<dbReference type="SUPFAM" id="SSF50331">
    <property type="entry name" value="MOP-like"/>
    <property type="match status" value="1"/>
</dbReference>
<dbReference type="Proteomes" id="UP000094795">
    <property type="component" value="Unassembled WGS sequence"/>
</dbReference>
<sequence>MSLSVSIRHSFGAFSIDVGFEAPTGVTALFGRSGSGKTTVINAVAGLLRPQSGHVTLDGRVLFNSDTNAFTPVHRRRLGYVFQEGRLFPHLSVRQNLAYGRWFAPREAGSAGDHVIEMLGIGALLDRRPGALSGGEKQRVAIGRALLARPKLLLMDEPLAALDEERKAEILPYLERLRDETDIPILYVSHSMVEVARLATTLVLIEAGHVVRAGPAAEVLSDPESVPTLGVRTAGASLHAIVAAQEEDGLTRLETSAGRLLIPRVEAEIGARLAIRIPAQDVILSRTRPEGLSALNILPAKVTAVRLGEGPGAIVQLKAGDDLILARITRRSALALELAPGADCFAILKTVSVAQTNVGGAG</sequence>
<dbReference type="PROSITE" id="PS50893">
    <property type="entry name" value="ABC_TRANSPORTER_2"/>
    <property type="match status" value="1"/>
</dbReference>
<dbReference type="InterPro" id="IPR005116">
    <property type="entry name" value="Transp-assoc_OB_typ1"/>
</dbReference>
<evidence type="ECO:0000256" key="9">
    <source>
        <dbReference type="ARBA" id="ARBA00023136"/>
    </source>
</evidence>
<name>A0A1C1YWN0_9HYPH</name>
<comment type="caution">
    <text evidence="13">The sequence shown here is derived from an EMBL/GenBank/DDBJ whole genome shotgun (WGS) entry which is preliminary data.</text>
</comment>
<dbReference type="Gene3D" id="3.40.50.300">
    <property type="entry name" value="P-loop containing nucleotide triphosphate hydrolases"/>
    <property type="match status" value="1"/>
</dbReference>
<keyword evidence="7 13" id="KW-0067">ATP-binding</keyword>
<dbReference type="InterPro" id="IPR017871">
    <property type="entry name" value="ABC_transporter-like_CS"/>
</dbReference>
<reference evidence="13 14" key="1">
    <citation type="submission" date="2015-12" db="EMBL/GenBank/DDBJ databases">
        <authorList>
            <person name="Shamseldin A."/>
            <person name="Moawad H."/>
            <person name="Abd El-Rahim W.M."/>
            <person name="Sadowsky M.J."/>
        </authorList>
    </citation>
    <scope>NUCLEOTIDE SEQUENCE [LARGE SCALE GENOMIC DNA]</scope>
    <source>
        <strain evidence="13 14">JC234</strain>
    </source>
</reference>
<comment type="similarity">
    <text evidence="1">Belongs to the ABC transporter superfamily.</text>
</comment>
<dbReference type="InterPro" id="IPR027417">
    <property type="entry name" value="P-loop_NTPase"/>
</dbReference>
<dbReference type="GO" id="GO:0140359">
    <property type="term" value="F:ABC-type transporter activity"/>
    <property type="evidence" value="ECO:0007669"/>
    <property type="project" value="InterPro"/>
</dbReference>
<dbReference type="EMBL" id="LQZT01000012">
    <property type="protein sequence ID" value="OCW57820.1"/>
    <property type="molecule type" value="Genomic_DNA"/>
</dbReference>
<dbReference type="OrthoDB" id="9802264at2"/>
<evidence type="ECO:0000256" key="4">
    <source>
        <dbReference type="ARBA" id="ARBA00022505"/>
    </source>
</evidence>
<evidence type="ECO:0000313" key="14">
    <source>
        <dbReference type="Proteomes" id="UP000094795"/>
    </source>
</evidence>
<feature type="domain" description="ABC transporter" evidence="11">
    <location>
        <begin position="1"/>
        <end position="232"/>
    </location>
</feature>
<evidence type="ECO:0000259" key="12">
    <source>
        <dbReference type="PROSITE" id="PS51866"/>
    </source>
</evidence>
<dbReference type="PANTHER" id="PTHR43514:SF4">
    <property type="entry name" value="ABC TRANSPORTER I FAMILY MEMBER 10"/>
    <property type="match status" value="1"/>
</dbReference>
<dbReference type="RefSeq" id="WP_066178083.1">
    <property type="nucleotide sequence ID" value="NZ_LQZT01000012.1"/>
</dbReference>
<evidence type="ECO:0000256" key="10">
    <source>
        <dbReference type="PROSITE-ProRule" id="PRU01213"/>
    </source>
</evidence>
<dbReference type="InterPro" id="IPR011868">
    <property type="entry name" value="ModC_ABC_ATP-bd"/>
</dbReference>
<evidence type="ECO:0000313" key="13">
    <source>
        <dbReference type="EMBL" id="OCW57820.1"/>
    </source>
</evidence>
<dbReference type="InterPro" id="IPR003439">
    <property type="entry name" value="ABC_transporter-like_ATP-bd"/>
</dbReference>
<dbReference type="Gene3D" id="2.40.50.100">
    <property type="match status" value="1"/>
</dbReference>
<keyword evidence="9" id="KW-0472">Membrane</keyword>
<dbReference type="GO" id="GO:0015098">
    <property type="term" value="F:molybdate ion transmembrane transporter activity"/>
    <property type="evidence" value="ECO:0007669"/>
    <property type="project" value="InterPro"/>
</dbReference>
<dbReference type="PANTHER" id="PTHR43514">
    <property type="entry name" value="ABC TRANSPORTER I FAMILY MEMBER 10"/>
    <property type="match status" value="1"/>
</dbReference>
<gene>
    <name evidence="13" type="ORF">AWJ14_03225</name>
</gene>
<dbReference type="InterPro" id="IPR008995">
    <property type="entry name" value="Mo/tungstate-bd_C_term_dom"/>
</dbReference>
<dbReference type="GO" id="GO:0005524">
    <property type="term" value="F:ATP binding"/>
    <property type="evidence" value="ECO:0007669"/>
    <property type="project" value="UniProtKB-KW"/>
</dbReference>
<dbReference type="PROSITE" id="PS51866">
    <property type="entry name" value="MOP"/>
    <property type="match status" value="1"/>
</dbReference>
<evidence type="ECO:0000256" key="2">
    <source>
        <dbReference type="ARBA" id="ARBA00022448"/>
    </source>
</evidence>
<keyword evidence="2" id="KW-0813">Transport</keyword>
<dbReference type="NCBIfam" id="TIGR02142">
    <property type="entry name" value="modC_ABC"/>
    <property type="match status" value="1"/>
</dbReference>
<keyword evidence="6" id="KW-0547">Nucleotide-binding</keyword>
<dbReference type="GO" id="GO:0016887">
    <property type="term" value="F:ATP hydrolysis activity"/>
    <property type="evidence" value="ECO:0007669"/>
    <property type="project" value="InterPro"/>
</dbReference>
<keyword evidence="3" id="KW-1003">Cell membrane</keyword>
<dbReference type="InterPro" id="IPR003593">
    <property type="entry name" value="AAA+_ATPase"/>
</dbReference>
<dbReference type="Pfam" id="PF00005">
    <property type="entry name" value="ABC_tran"/>
    <property type="match status" value="1"/>
</dbReference>
<dbReference type="SMART" id="SM00382">
    <property type="entry name" value="AAA"/>
    <property type="match status" value="1"/>
</dbReference>
<evidence type="ECO:0000256" key="8">
    <source>
        <dbReference type="ARBA" id="ARBA00022967"/>
    </source>
</evidence>
<dbReference type="InterPro" id="IPR004606">
    <property type="entry name" value="Mop_domain"/>
</dbReference>
<accession>A0A1C1YWN0</accession>
<evidence type="ECO:0000256" key="5">
    <source>
        <dbReference type="ARBA" id="ARBA00022519"/>
    </source>
</evidence>
<evidence type="ECO:0000256" key="1">
    <source>
        <dbReference type="ARBA" id="ARBA00005417"/>
    </source>
</evidence>
<keyword evidence="5" id="KW-0997">Cell inner membrane</keyword>
<organism evidence="13 14">
    <name type="scientific">Hoeflea olei</name>
    <dbReference type="NCBI Taxonomy" id="1480615"/>
    <lineage>
        <taxon>Bacteria</taxon>
        <taxon>Pseudomonadati</taxon>
        <taxon>Pseudomonadota</taxon>
        <taxon>Alphaproteobacteria</taxon>
        <taxon>Hyphomicrobiales</taxon>
        <taxon>Rhizobiaceae</taxon>
        <taxon>Hoeflea</taxon>
    </lineage>
</organism>
<keyword evidence="14" id="KW-1185">Reference proteome</keyword>
<keyword evidence="4 10" id="KW-0500">Molybdenum</keyword>
<dbReference type="InterPro" id="IPR050334">
    <property type="entry name" value="Molybdenum_import_ModC"/>
</dbReference>
<proteinExistence type="inferred from homology"/>
<dbReference type="AlphaFoldDB" id="A0A1C1YWN0"/>
<evidence type="ECO:0000259" key="11">
    <source>
        <dbReference type="PROSITE" id="PS50893"/>
    </source>
</evidence>
<dbReference type="GO" id="GO:0016020">
    <property type="term" value="C:membrane"/>
    <property type="evidence" value="ECO:0007669"/>
    <property type="project" value="InterPro"/>
</dbReference>
<evidence type="ECO:0000256" key="6">
    <source>
        <dbReference type="ARBA" id="ARBA00022741"/>
    </source>
</evidence>
<dbReference type="SUPFAM" id="SSF52540">
    <property type="entry name" value="P-loop containing nucleoside triphosphate hydrolases"/>
    <property type="match status" value="1"/>
</dbReference>
<dbReference type="STRING" id="1480615.AWJ14_03225"/>
<keyword evidence="8" id="KW-1278">Translocase</keyword>
<dbReference type="PROSITE" id="PS00211">
    <property type="entry name" value="ABC_TRANSPORTER_1"/>
    <property type="match status" value="1"/>
</dbReference>
<feature type="domain" description="Mop" evidence="12">
    <location>
        <begin position="291"/>
        <end position="357"/>
    </location>
</feature>
<evidence type="ECO:0000256" key="3">
    <source>
        <dbReference type="ARBA" id="ARBA00022475"/>
    </source>
</evidence>
<evidence type="ECO:0000256" key="7">
    <source>
        <dbReference type="ARBA" id="ARBA00022840"/>
    </source>
</evidence>
<protein>
    <submittedName>
        <fullName evidence="13">Molybdenum ABC transporter ATP-binding protein</fullName>
    </submittedName>
</protein>
<dbReference type="Pfam" id="PF03459">
    <property type="entry name" value="TOBE"/>
    <property type="match status" value="1"/>
</dbReference>